<evidence type="ECO:0000313" key="1">
    <source>
        <dbReference type="EMBL" id="PGH22437.1"/>
    </source>
</evidence>
<name>A0A2B7YP76_FUSNP</name>
<dbReference type="InterPro" id="IPR043502">
    <property type="entry name" value="DNA/RNA_pol_sf"/>
</dbReference>
<gene>
    <name evidence="1" type="ORF">RN96_04685</name>
</gene>
<dbReference type="Gene3D" id="3.90.1600.10">
    <property type="entry name" value="Palm domain of DNA polymerase"/>
    <property type="match status" value="1"/>
</dbReference>
<dbReference type="Proteomes" id="UP000222862">
    <property type="component" value="Unassembled WGS sequence"/>
</dbReference>
<protein>
    <submittedName>
        <fullName evidence="1">Uncharacterized protein</fullName>
    </submittedName>
</protein>
<dbReference type="InterPro" id="IPR023211">
    <property type="entry name" value="DNA_pol_palm_dom_sf"/>
</dbReference>
<organism evidence="1 2">
    <name type="scientific">Fusobacterium nucleatum subsp. polymorphum</name>
    <name type="common">Fusobacterium polymorphum</name>
    <dbReference type="NCBI Taxonomy" id="76857"/>
    <lineage>
        <taxon>Bacteria</taxon>
        <taxon>Fusobacteriati</taxon>
        <taxon>Fusobacteriota</taxon>
        <taxon>Fusobacteriia</taxon>
        <taxon>Fusobacteriales</taxon>
        <taxon>Fusobacteriaceae</taxon>
        <taxon>Fusobacterium</taxon>
    </lineage>
</organism>
<proteinExistence type="predicted"/>
<dbReference type="AlphaFoldDB" id="A0A2B7YP76"/>
<reference evidence="1 2" key="1">
    <citation type="submission" date="2017-06" db="EMBL/GenBank/DDBJ databases">
        <title>Genome sequencing of Fusobacterium nucleatum subsp. polymorphum KCOM 1232 (=ChDC F37).</title>
        <authorList>
            <person name="Kook J.-K."/>
            <person name="Park S.-N."/>
            <person name="Lim Y.K."/>
            <person name="Roh H."/>
        </authorList>
    </citation>
    <scope>NUCLEOTIDE SEQUENCE [LARGE SCALE GENOMIC DNA]</scope>
    <source>
        <strain evidence="2">KCOM 1232 ( ChDC F37)</strain>
    </source>
</reference>
<dbReference type="SUPFAM" id="SSF56672">
    <property type="entry name" value="DNA/RNA polymerases"/>
    <property type="match status" value="1"/>
</dbReference>
<sequence length="605" mass="70320">MRSDIVGFYDFEVFMCDWLVVIITTQDEEIIIHNNPELLKKTMNNINCLIGFNNNNYDDLILAGIISRNMNPSEVYKLSQSIINGENTSFYKKIANQLPTLDTKQELPLGVSLKEIESNMGMNIIETPISFNLDRPLTSDEFMEVIKYCKHDVETTKKVFEYRKDYFESKIDICKEFNLSKLDSKKTRANLAAKVLQCNKSKLPTQARLNKDRLLFTITDKLRKENIPQPILDFYTDIQNRFLAGENFKELEKESLVFNLCGVDHTYAFGGLHAARPNFHYEGNMLMVDVGSYYPSMIINFNFMSRASEHPELYKKLYDTRMEYKKNKDSKQGIYKILLNGTFGALKSEYNDLYDPVQSNNICINGQLLLTDLIVSLKNYTRVIQSNTDGILVAYEEDDLPKIIELCKEWEKNYGLTLDYDYAVKIAQRDVNNYILKVKTKDGYKLKGKGIFQNHNGGNFEKNNLTIIDMALKAFYMDDISVDKFILSLIKENNLIPFQQVAKMGGTFHHIETIVNGETIELQKVNRIFATWKKEYGPIHKIKIEDGAKKYTKIPNSADRVYIHNEEIEKLDKSILDLDYYRKLVEKNKFTDRKVVSWELFEQNT</sequence>
<comment type="caution">
    <text evidence="1">The sequence shown here is derived from an EMBL/GenBank/DDBJ whole genome shotgun (WGS) entry which is preliminary data.</text>
</comment>
<dbReference type="RefSeq" id="WP_098702506.1">
    <property type="nucleotide sequence ID" value="NZ_NJGI01000001.1"/>
</dbReference>
<accession>A0A2B7YP76</accession>
<evidence type="ECO:0000313" key="2">
    <source>
        <dbReference type="Proteomes" id="UP000222862"/>
    </source>
</evidence>
<dbReference type="EMBL" id="NJGI01000001">
    <property type="protein sequence ID" value="PGH22437.1"/>
    <property type="molecule type" value="Genomic_DNA"/>
</dbReference>